<feature type="region of interest" description="Disordered" evidence="1">
    <location>
        <begin position="573"/>
        <end position="613"/>
    </location>
</feature>
<feature type="region of interest" description="Disordered" evidence="1">
    <location>
        <begin position="404"/>
        <end position="427"/>
    </location>
</feature>
<feature type="compositionally biased region" description="Polar residues" evidence="1">
    <location>
        <begin position="208"/>
        <end position="218"/>
    </location>
</feature>
<comment type="caution">
    <text evidence="2">The sequence shown here is derived from an EMBL/GenBank/DDBJ whole genome shotgun (WGS) entry which is preliminary data.</text>
</comment>
<feature type="region of interest" description="Disordered" evidence="1">
    <location>
        <begin position="173"/>
        <end position="218"/>
    </location>
</feature>
<keyword evidence="3" id="KW-1185">Reference proteome</keyword>
<name>A0A8K0X2M7_9PEZI</name>
<proteinExistence type="predicted"/>
<feature type="region of interest" description="Disordered" evidence="1">
    <location>
        <begin position="112"/>
        <end position="157"/>
    </location>
</feature>
<feature type="compositionally biased region" description="Polar residues" evidence="1">
    <location>
        <begin position="48"/>
        <end position="57"/>
    </location>
</feature>
<dbReference type="Proteomes" id="UP000813385">
    <property type="component" value="Unassembled WGS sequence"/>
</dbReference>
<feature type="compositionally biased region" description="Acidic residues" evidence="1">
    <location>
        <begin position="509"/>
        <end position="531"/>
    </location>
</feature>
<feature type="compositionally biased region" description="Polar residues" evidence="1">
    <location>
        <begin position="418"/>
        <end position="427"/>
    </location>
</feature>
<feature type="compositionally biased region" description="Polar residues" evidence="1">
    <location>
        <begin position="581"/>
        <end position="601"/>
    </location>
</feature>
<feature type="compositionally biased region" description="Polar residues" evidence="1">
    <location>
        <begin position="290"/>
        <end position="304"/>
    </location>
</feature>
<feature type="region of interest" description="Disordered" evidence="1">
    <location>
        <begin position="1"/>
        <end position="57"/>
    </location>
</feature>
<evidence type="ECO:0000256" key="1">
    <source>
        <dbReference type="SAM" id="MobiDB-lite"/>
    </source>
</evidence>
<protein>
    <submittedName>
        <fullName evidence="2">Uncharacterized protein</fullName>
    </submittedName>
</protein>
<feature type="compositionally biased region" description="Basic and acidic residues" evidence="1">
    <location>
        <begin position="532"/>
        <end position="552"/>
    </location>
</feature>
<feature type="compositionally biased region" description="Polar residues" evidence="1">
    <location>
        <begin position="655"/>
        <end position="666"/>
    </location>
</feature>
<dbReference type="OrthoDB" id="3438840at2759"/>
<feature type="region of interest" description="Disordered" evidence="1">
    <location>
        <begin position="236"/>
        <end position="358"/>
    </location>
</feature>
<reference evidence="2" key="1">
    <citation type="journal article" date="2021" name="Nat. Commun.">
        <title>Genetic determinants of endophytism in the Arabidopsis root mycobiome.</title>
        <authorList>
            <person name="Mesny F."/>
            <person name="Miyauchi S."/>
            <person name="Thiergart T."/>
            <person name="Pickel B."/>
            <person name="Atanasova L."/>
            <person name="Karlsson M."/>
            <person name="Huettel B."/>
            <person name="Barry K.W."/>
            <person name="Haridas S."/>
            <person name="Chen C."/>
            <person name="Bauer D."/>
            <person name="Andreopoulos W."/>
            <person name="Pangilinan J."/>
            <person name="LaButti K."/>
            <person name="Riley R."/>
            <person name="Lipzen A."/>
            <person name="Clum A."/>
            <person name="Drula E."/>
            <person name="Henrissat B."/>
            <person name="Kohler A."/>
            <person name="Grigoriev I.V."/>
            <person name="Martin F.M."/>
            <person name="Hacquard S."/>
        </authorList>
    </citation>
    <scope>NUCLEOTIDE SEQUENCE</scope>
    <source>
        <strain evidence="2">MPI-CAGE-AT-0016</strain>
    </source>
</reference>
<feature type="region of interest" description="Disordered" evidence="1">
    <location>
        <begin position="473"/>
        <end position="552"/>
    </location>
</feature>
<evidence type="ECO:0000313" key="2">
    <source>
        <dbReference type="EMBL" id="KAH7359436.1"/>
    </source>
</evidence>
<organism evidence="2 3">
    <name type="scientific">Plectosphaerella cucumerina</name>
    <dbReference type="NCBI Taxonomy" id="40658"/>
    <lineage>
        <taxon>Eukaryota</taxon>
        <taxon>Fungi</taxon>
        <taxon>Dikarya</taxon>
        <taxon>Ascomycota</taxon>
        <taxon>Pezizomycotina</taxon>
        <taxon>Sordariomycetes</taxon>
        <taxon>Hypocreomycetidae</taxon>
        <taxon>Glomerellales</taxon>
        <taxon>Plectosphaerellaceae</taxon>
        <taxon>Plectosphaerella</taxon>
    </lineage>
</organism>
<feature type="region of interest" description="Disordered" evidence="1">
    <location>
        <begin position="652"/>
        <end position="689"/>
    </location>
</feature>
<gene>
    <name evidence="2" type="ORF">B0T11DRAFT_115123</name>
</gene>
<dbReference type="AlphaFoldDB" id="A0A8K0X2M7"/>
<feature type="compositionally biased region" description="Polar residues" evidence="1">
    <location>
        <begin position="146"/>
        <end position="157"/>
    </location>
</feature>
<accession>A0A8K0X2M7</accession>
<feature type="compositionally biased region" description="Low complexity" evidence="1">
    <location>
        <begin position="249"/>
        <end position="261"/>
    </location>
</feature>
<evidence type="ECO:0000313" key="3">
    <source>
        <dbReference type="Proteomes" id="UP000813385"/>
    </source>
</evidence>
<feature type="compositionally biased region" description="Polar residues" evidence="1">
    <location>
        <begin position="269"/>
        <end position="280"/>
    </location>
</feature>
<sequence>MAAVHARQGSGASNISLGYPAPGSPTLTNPDMILPDYDGPDLPDRSESPLSMWQNNHHQAGGSYQNFYMGGPVTPTTPIIYGNGTMLSDIGEVTEVESTVGRSPVVTRRIEITRIDDQATPKTSPTLGGPGPKKRPRPQQDRRASVGSNSTVTSAHNQTGHFADFDDAVSVDDSVFQGDDEESIAESTIEERQAKFLPRPEGMGLGLNNDNRNSTVSLSQKAEEILANAKKRLTTMEGNLSRARGSLHSASPSNSSIGSATPSPPLPKQESSATSPSSAPGHSRMWSDFSGGNDSSVPQPQTKRAASALGAAGGYRQPLSGSQSMGDLAGPYSRGKLAHDPVDSGLEPLTEDDHMGSRLKRDSARLDSFLSPTFGSHLDRPASAAQVRDLKDQMQGLKGKISSLREQAKADSMRRRSMQSLRTPSPFTNAQVDQWYAAEKKPPVAANAPLGRNPWNGELESVDGEALAKLERGTGARAVAEDDEESVVSEYEAAQEAIRDEEQANSDMTADEAEMIDDMQTEDGFQDDDDYRSESGESVYHDTHQTPLSHEDREDAFDYEHFFLHSALGSFSRRRGSVGSYTSDGSVETTRGPMQTESDASGSLRRRGSGDTMTTIDSFATATEGRSSRALSMQEEVGVVSTAQVVLIPERRSGTPPTATRATFSPTADAESPRSLTDERPLRQRSSSVIYSRPFSSSAAYRGRPSIASIESIGTNRSFPLVNRPRLSGGVLTPQGTPPHGSPEPALKHVAESLMGETASLYAKERANGGGSPAMQQIAREDQILVERLVASLGKCVLGLSEAGRASAESRDLRRRLDMARRLLEGSETV</sequence>
<dbReference type="EMBL" id="JAGPXD010000004">
    <property type="protein sequence ID" value="KAH7359436.1"/>
    <property type="molecule type" value="Genomic_DNA"/>
</dbReference>